<dbReference type="HOGENOM" id="CLU_951830_0_0_1"/>
<keyword evidence="1" id="KW-0175">Coiled coil</keyword>
<organism evidence="2 3">
    <name type="scientific">Brassica oleracea var. oleracea</name>
    <dbReference type="NCBI Taxonomy" id="109376"/>
    <lineage>
        <taxon>Eukaryota</taxon>
        <taxon>Viridiplantae</taxon>
        <taxon>Streptophyta</taxon>
        <taxon>Embryophyta</taxon>
        <taxon>Tracheophyta</taxon>
        <taxon>Spermatophyta</taxon>
        <taxon>Magnoliopsida</taxon>
        <taxon>eudicotyledons</taxon>
        <taxon>Gunneridae</taxon>
        <taxon>Pentapetalae</taxon>
        <taxon>rosids</taxon>
        <taxon>malvids</taxon>
        <taxon>Brassicales</taxon>
        <taxon>Brassicaceae</taxon>
        <taxon>Brassiceae</taxon>
        <taxon>Brassica</taxon>
    </lineage>
</organism>
<dbReference type="Proteomes" id="UP000032141">
    <property type="component" value="Chromosome C2"/>
</dbReference>
<proteinExistence type="predicted"/>
<feature type="coiled-coil region" evidence="1">
    <location>
        <begin position="132"/>
        <end position="159"/>
    </location>
</feature>
<reference evidence="2 3" key="1">
    <citation type="journal article" date="2014" name="Genome Biol.">
        <title>Transcriptome and methylome profiling reveals relics of genome dominance in the mesopolyploid Brassica oleracea.</title>
        <authorList>
            <person name="Parkin I.A."/>
            <person name="Koh C."/>
            <person name="Tang H."/>
            <person name="Robinson S.J."/>
            <person name="Kagale S."/>
            <person name="Clarke W.E."/>
            <person name="Town C.D."/>
            <person name="Nixon J."/>
            <person name="Krishnakumar V."/>
            <person name="Bidwell S.L."/>
            <person name="Denoeud F."/>
            <person name="Belcram H."/>
            <person name="Links M.G."/>
            <person name="Just J."/>
            <person name="Clarke C."/>
            <person name="Bender T."/>
            <person name="Huebert T."/>
            <person name="Mason A.S."/>
            <person name="Pires J.C."/>
            <person name="Barker G."/>
            <person name="Moore J."/>
            <person name="Walley P.G."/>
            <person name="Manoli S."/>
            <person name="Batley J."/>
            <person name="Edwards D."/>
            <person name="Nelson M.N."/>
            <person name="Wang X."/>
            <person name="Paterson A.H."/>
            <person name="King G."/>
            <person name="Bancroft I."/>
            <person name="Chalhoub B."/>
            <person name="Sharpe A.G."/>
        </authorList>
    </citation>
    <scope>NUCLEOTIDE SEQUENCE</scope>
    <source>
        <strain evidence="2 3">cv. TO1000</strain>
    </source>
</reference>
<reference evidence="2" key="2">
    <citation type="submission" date="2015-03" db="UniProtKB">
        <authorList>
            <consortium name="EnsemblPlants"/>
        </authorList>
    </citation>
    <scope>IDENTIFICATION</scope>
</reference>
<keyword evidence="3" id="KW-1185">Reference proteome</keyword>
<evidence type="ECO:0000313" key="3">
    <source>
        <dbReference type="Proteomes" id="UP000032141"/>
    </source>
</evidence>
<dbReference type="EnsemblPlants" id="Bo2g082160.1">
    <property type="protein sequence ID" value="Bo2g082160.1"/>
    <property type="gene ID" value="Bo2g082160"/>
</dbReference>
<accession>A0A0D3AQI1</accession>
<dbReference type="AlphaFoldDB" id="A0A0D3AQI1"/>
<protein>
    <submittedName>
        <fullName evidence="2">Uncharacterized protein</fullName>
    </submittedName>
</protein>
<name>A0A0D3AQI1_BRAOL</name>
<dbReference type="eggNOG" id="KOG1075">
    <property type="taxonomic scope" value="Eukaryota"/>
</dbReference>
<sequence length="293" mass="34424">MRATSGSRFGRSLREGCEMRATSVRRSGQVASRGEYGERLNFYLLGTRCPGLEKDREEQLLDADLTDQWILSQNQQGEKKKFKFDKRWLDNEELRQVILEGWKSNDLPLDANIMEHIASCRKALSHWRRQNNVNSENLVEELKEKVEGLYEDDNATSEEISEALKELSTALKAEEQFWRQKSRVLWLREGDMNSKFFHALVKQRRARNRITQFLDENGNVVEDEEGLVAIATSYFRQIFESSNPEDIADALTENNIMEPEDDRDPYPWIIWYIWKARNDKLFRGIDRDPLELV</sequence>
<evidence type="ECO:0000256" key="1">
    <source>
        <dbReference type="SAM" id="Coils"/>
    </source>
</evidence>
<dbReference type="Gramene" id="Bo2g082160.1">
    <property type="protein sequence ID" value="Bo2g082160.1"/>
    <property type="gene ID" value="Bo2g082160"/>
</dbReference>
<evidence type="ECO:0000313" key="2">
    <source>
        <dbReference type="EnsemblPlants" id="Bo2g082160.1"/>
    </source>
</evidence>